<dbReference type="EMBL" id="BAABRN010000019">
    <property type="protein sequence ID" value="GAA5502211.1"/>
    <property type="molecule type" value="Genomic_DNA"/>
</dbReference>
<evidence type="ECO:0000259" key="1">
    <source>
        <dbReference type="Pfam" id="PF01863"/>
    </source>
</evidence>
<dbReference type="Gene3D" id="3.30.2010.10">
    <property type="entry name" value="Metalloproteases ('zincins'), catalytic domain"/>
    <property type="match status" value="1"/>
</dbReference>
<gene>
    <name evidence="2" type="ORF">Dxin01_01950</name>
</gene>
<sequence length="251" mass="28411">MVALSLVRRAKSRLAAGVAGSGTSAAVWQIGDIQVELRRSARRRTLGLQVKEGRATAHAPASMSETKIRAFLELKRDWLTRHVRSQQATSAVQRGVHLGDSWQFLGETLLLQADSAAKKPYRLVGTLYLPPQNWQKHLQAWVSREVLPLYTELVTSYAEQLGARAKLGKVRVSATRSRWGSCTATGDIRLHWALSRAPLEVLRYVALHEAAHLLELNHSPRYWAHVKRIMPEHANYRAWLRQHGRELLLEE</sequence>
<accession>A0ABP9VBU3</accession>
<keyword evidence="3" id="KW-1185">Reference proteome</keyword>
<evidence type="ECO:0000313" key="3">
    <source>
        <dbReference type="Proteomes" id="UP001458946"/>
    </source>
</evidence>
<dbReference type="CDD" id="cd07344">
    <property type="entry name" value="M48_yhfN_like"/>
    <property type="match status" value="1"/>
</dbReference>
<evidence type="ECO:0000313" key="2">
    <source>
        <dbReference type="EMBL" id="GAA5502211.1"/>
    </source>
</evidence>
<feature type="domain" description="YgjP-like metallopeptidase" evidence="1">
    <location>
        <begin position="44"/>
        <end position="243"/>
    </location>
</feature>
<name>A0ABP9VBU3_9DEIO</name>
<proteinExistence type="predicted"/>
<organism evidence="2 3">
    <name type="scientific">Deinococcus xinjiangensis</name>
    <dbReference type="NCBI Taxonomy" id="457454"/>
    <lineage>
        <taxon>Bacteria</taxon>
        <taxon>Thermotogati</taxon>
        <taxon>Deinococcota</taxon>
        <taxon>Deinococci</taxon>
        <taxon>Deinococcales</taxon>
        <taxon>Deinococcaceae</taxon>
        <taxon>Deinococcus</taxon>
    </lineage>
</organism>
<protein>
    <recommendedName>
        <fullName evidence="1">YgjP-like metallopeptidase domain-containing protein</fullName>
    </recommendedName>
</protein>
<reference evidence="2 3" key="1">
    <citation type="submission" date="2024-02" db="EMBL/GenBank/DDBJ databases">
        <title>Deinococcus xinjiangensis NBRC 107630.</title>
        <authorList>
            <person name="Ichikawa N."/>
            <person name="Katano-Makiyama Y."/>
            <person name="Hidaka K."/>
        </authorList>
    </citation>
    <scope>NUCLEOTIDE SEQUENCE [LARGE SCALE GENOMIC DNA]</scope>
    <source>
        <strain evidence="2 3">NBRC 107630</strain>
    </source>
</reference>
<dbReference type="Pfam" id="PF01863">
    <property type="entry name" value="YgjP-like"/>
    <property type="match status" value="1"/>
</dbReference>
<dbReference type="PANTHER" id="PTHR30399:SF1">
    <property type="entry name" value="UTP PYROPHOSPHATASE"/>
    <property type="match status" value="1"/>
</dbReference>
<dbReference type="InterPro" id="IPR053136">
    <property type="entry name" value="UTP_pyrophosphatase-like"/>
</dbReference>
<dbReference type="Proteomes" id="UP001458946">
    <property type="component" value="Unassembled WGS sequence"/>
</dbReference>
<dbReference type="InterPro" id="IPR002725">
    <property type="entry name" value="YgjP-like_metallopeptidase"/>
</dbReference>
<comment type="caution">
    <text evidence="2">The sequence shown here is derived from an EMBL/GenBank/DDBJ whole genome shotgun (WGS) entry which is preliminary data.</text>
</comment>
<dbReference type="PANTHER" id="PTHR30399">
    <property type="entry name" value="UNCHARACTERIZED PROTEIN YGJP"/>
    <property type="match status" value="1"/>
</dbReference>